<dbReference type="InterPro" id="IPR013083">
    <property type="entry name" value="Znf_RING/FYVE/PHD"/>
</dbReference>
<keyword evidence="6 15" id="KW-0863">Zinc-finger</keyword>
<dbReference type="EC" id="2.3.1.48" evidence="3"/>
<dbReference type="eggNOG" id="KOG1778">
    <property type="taxonomic scope" value="Eukaryota"/>
</dbReference>
<dbReference type="Pfam" id="PF13460">
    <property type="entry name" value="NAD_binding_10"/>
    <property type="match status" value="2"/>
</dbReference>
<dbReference type="PROSITE" id="PS01357">
    <property type="entry name" value="ZF_ZZ_1"/>
    <property type="match status" value="1"/>
</dbReference>
<dbReference type="InterPro" id="IPR000197">
    <property type="entry name" value="Znf_TAZ"/>
</dbReference>
<keyword evidence="13" id="KW-0012">Acyltransferase</keyword>
<evidence type="ECO:0000256" key="2">
    <source>
        <dbReference type="ARBA" id="ARBA00004123"/>
    </source>
</evidence>
<comment type="function">
    <text evidence="1">Acetyltransferase enzyme. Acetylates histones, giving a specific tag for transcriptional activation.</text>
</comment>
<keyword evidence="9" id="KW-0805">Transcription regulation</keyword>
<evidence type="ECO:0000256" key="7">
    <source>
        <dbReference type="ARBA" id="ARBA00022833"/>
    </source>
</evidence>
<dbReference type="SUPFAM" id="SSF49785">
    <property type="entry name" value="Galactose-binding domain-like"/>
    <property type="match status" value="1"/>
</dbReference>
<keyword evidence="4" id="KW-0808">Transferase</keyword>
<dbReference type="GO" id="GO:0003713">
    <property type="term" value="F:transcription coactivator activity"/>
    <property type="evidence" value="ECO:0007669"/>
    <property type="project" value="TreeGrafter"/>
</dbReference>
<dbReference type="SMART" id="SM00551">
    <property type="entry name" value="ZnF_TAZ"/>
    <property type="match status" value="2"/>
</dbReference>
<dbReference type="PANTHER" id="PTHR13808:SF1">
    <property type="entry name" value="HISTONE ACETYLTRANSFERASE"/>
    <property type="match status" value="1"/>
</dbReference>
<dbReference type="GO" id="GO:0031490">
    <property type="term" value="F:chromatin DNA binding"/>
    <property type="evidence" value="ECO:0007669"/>
    <property type="project" value="TreeGrafter"/>
</dbReference>
<dbReference type="SUPFAM" id="SSF51735">
    <property type="entry name" value="NAD(P)-binding Rossmann-fold domains"/>
    <property type="match status" value="1"/>
</dbReference>
<proteinExistence type="predicted"/>
<feature type="compositionally biased region" description="Polar residues" evidence="16">
    <location>
        <begin position="10"/>
        <end position="25"/>
    </location>
</feature>
<dbReference type="InterPro" id="IPR019787">
    <property type="entry name" value="Znf_PHD-finger"/>
</dbReference>
<dbReference type="PROSITE" id="PS51727">
    <property type="entry name" value="CBP_P300_HAT"/>
    <property type="match status" value="1"/>
</dbReference>
<dbReference type="Gene3D" id="3.30.60.90">
    <property type="match status" value="2"/>
</dbReference>
<dbReference type="SUPFAM" id="SSF57933">
    <property type="entry name" value="TAZ domain"/>
    <property type="match status" value="2"/>
</dbReference>
<dbReference type="Gene3D" id="3.30.40.10">
    <property type="entry name" value="Zinc/RING finger domain, C3HC4 (zinc finger)"/>
    <property type="match status" value="1"/>
</dbReference>
<dbReference type="HOGENOM" id="CLU_001242_0_0_1"/>
<evidence type="ECO:0000256" key="11">
    <source>
        <dbReference type="ARBA" id="ARBA00023163"/>
    </source>
</evidence>
<feature type="region of interest" description="Disordered" evidence="16">
    <location>
        <begin position="1618"/>
        <end position="1727"/>
    </location>
</feature>
<dbReference type="CDD" id="cd15614">
    <property type="entry name" value="PHD_HAC_like"/>
    <property type="match status" value="1"/>
</dbReference>
<dbReference type="GO" id="GO:0045944">
    <property type="term" value="P:positive regulation of transcription by RNA polymerase II"/>
    <property type="evidence" value="ECO:0007669"/>
    <property type="project" value="TreeGrafter"/>
</dbReference>
<dbReference type="InterPro" id="IPR008979">
    <property type="entry name" value="Galactose-bd-like_sf"/>
</dbReference>
<dbReference type="PROSITE" id="PS01359">
    <property type="entry name" value="ZF_PHD_1"/>
    <property type="match status" value="1"/>
</dbReference>
<evidence type="ECO:0000256" key="6">
    <source>
        <dbReference type="ARBA" id="ARBA00022771"/>
    </source>
</evidence>
<evidence type="ECO:0000256" key="13">
    <source>
        <dbReference type="ARBA" id="ARBA00023315"/>
    </source>
</evidence>
<evidence type="ECO:0000256" key="1">
    <source>
        <dbReference type="ARBA" id="ARBA00002581"/>
    </source>
</evidence>
<evidence type="ECO:0000256" key="5">
    <source>
        <dbReference type="ARBA" id="ARBA00022723"/>
    </source>
</evidence>
<comment type="subcellular location">
    <subcellularLocation>
        <location evidence="2">Nucleus</location>
    </subcellularLocation>
</comment>
<dbReference type="GO" id="GO:0004402">
    <property type="term" value="F:histone acetyltransferase activity"/>
    <property type="evidence" value="ECO:0007669"/>
    <property type="project" value="InterPro"/>
</dbReference>
<feature type="domain" description="ZZ-type" evidence="18">
    <location>
        <begin position="1354"/>
        <end position="1417"/>
    </location>
</feature>
<feature type="compositionally biased region" description="Low complexity" evidence="16">
    <location>
        <begin position="1689"/>
        <end position="1700"/>
    </location>
</feature>
<keyword evidence="12" id="KW-0539">Nucleus</keyword>
<dbReference type="InterPro" id="IPR036291">
    <property type="entry name" value="NAD(P)-bd_dom_sf"/>
</dbReference>
<evidence type="ECO:0000256" key="4">
    <source>
        <dbReference type="ARBA" id="ARBA00022679"/>
    </source>
</evidence>
<dbReference type="PROSITE" id="PS50134">
    <property type="entry name" value="ZF_TAZ"/>
    <property type="match status" value="2"/>
</dbReference>
<reference evidence="20" key="2">
    <citation type="submission" date="2013-04" db="UniProtKB">
        <authorList>
            <consortium name="EnsemblPlants"/>
        </authorList>
    </citation>
    <scope>IDENTIFICATION</scope>
</reference>
<feature type="domain" description="CBP/p300-type HAT" evidence="19">
    <location>
        <begin position="1037"/>
        <end position="1472"/>
    </location>
</feature>
<dbReference type="FunFam" id="3.30.60.90:FF:000022">
    <property type="entry name" value="Histone acetyltransferase of the CBP family 12"/>
    <property type="match status" value="1"/>
</dbReference>
<dbReference type="InterPro" id="IPR043145">
    <property type="entry name" value="Znf_ZZ_sf"/>
</dbReference>
<dbReference type="InterPro" id="IPR019786">
    <property type="entry name" value="Zinc_finger_PHD-type_CS"/>
</dbReference>
<comment type="catalytic activity">
    <reaction evidence="14">
        <text>L-lysyl-[protein] + acetyl-CoA = N(6)-acetyl-L-lysyl-[protein] + CoA + H(+)</text>
        <dbReference type="Rhea" id="RHEA:45948"/>
        <dbReference type="Rhea" id="RHEA-COMP:9752"/>
        <dbReference type="Rhea" id="RHEA-COMP:10731"/>
        <dbReference type="ChEBI" id="CHEBI:15378"/>
        <dbReference type="ChEBI" id="CHEBI:29969"/>
        <dbReference type="ChEBI" id="CHEBI:57287"/>
        <dbReference type="ChEBI" id="CHEBI:57288"/>
        <dbReference type="ChEBI" id="CHEBI:61930"/>
        <dbReference type="EC" id="2.3.1.48"/>
    </reaction>
</comment>
<feature type="compositionally biased region" description="Basic residues" evidence="16">
    <location>
        <begin position="1674"/>
        <end position="1688"/>
    </location>
</feature>
<evidence type="ECO:0000259" key="17">
    <source>
        <dbReference type="PROSITE" id="PS50134"/>
    </source>
</evidence>
<dbReference type="InterPro" id="IPR000433">
    <property type="entry name" value="Znf_ZZ"/>
</dbReference>
<dbReference type="Proteomes" id="UP000006038">
    <property type="component" value="Chromosome 6"/>
</dbReference>
<dbReference type="InterPro" id="IPR035898">
    <property type="entry name" value="TAZ_dom_sf"/>
</dbReference>
<dbReference type="GO" id="GO:0005667">
    <property type="term" value="C:transcription regulator complex"/>
    <property type="evidence" value="ECO:0007669"/>
    <property type="project" value="TreeGrafter"/>
</dbReference>
<dbReference type="EnsemblPlants" id="OB06G34440.1">
    <property type="protein sequence ID" value="OB06G34440.1"/>
    <property type="gene ID" value="OB06G34440"/>
</dbReference>
<keyword evidence="8" id="KW-0156">Chromatin regulator</keyword>
<dbReference type="InterPro" id="IPR031162">
    <property type="entry name" value="CBP_P300_HAT"/>
</dbReference>
<evidence type="ECO:0000256" key="3">
    <source>
        <dbReference type="ARBA" id="ARBA00013184"/>
    </source>
</evidence>
<dbReference type="Pfam" id="PF00628">
    <property type="entry name" value="PHD"/>
    <property type="match status" value="1"/>
</dbReference>
<protein>
    <recommendedName>
        <fullName evidence="3">histone acetyltransferase</fullName>
        <ecNumber evidence="3">2.3.1.48</ecNumber>
    </recommendedName>
</protein>
<feature type="region of interest" description="Disordered" evidence="16">
    <location>
        <begin position="1"/>
        <end position="25"/>
    </location>
</feature>
<evidence type="ECO:0000256" key="10">
    <source>
        <dbReference type="ARBA" id="ARBA00023159"/>
    </source>
</evidence>
<dbReference type="SUPFAM" id="SSF57903">
    <property type="entry name" value="FYVE/PHD zinc finger"/>
    <property type="match status" value="1"/>
</dbReference>
<feature type="compositionally biased region" description="Basic and acidic residues" evidence="16">
    <location>
        <begin position="1709"/>
        <end position="1727"/>
    </location>
</feature>
<evidence type="ECO:0000256" key="14">
    <source>
        <dbReference type="ARBA" id="ARBA00048017"/>
    </source>
</evidence>
<keyword evidence="11" id="KW-0804">Transcription</keyword>
<dbReference type="eggNOG" id="KOG1203">
    <property type="taxonomic scope" value="Eukaryota"/>
</dbReference>
<feature type="domain" description="ZZ-type" evidence="18">
    <location>
        <begin position="1474"/>
        <end position="1527"/>
    </location>
</feature>
<dbReference type="InterPro" id="IPR013178">
    <property type="entry name" value="Histone_AcTrfase_Rtt109/CBP"/>
</dbReference>
<dbReference type="PANTHER" id="PTHR13808">
    <property type="entry name" value="CBP/P300-RELATED"/>
    <property type="match status" value="1"/>
</dbReference>
<dbReference type="Gene3D" id="1.20.1020.10">
    <property type="entry name" value="TAZ domain"/>
    <property type="match status" value="2"/>
</dbReference>
<evidence type="ECO:0000256" key="16">
    <source>
        <dbReference type="SAM" id="MobiDB-lite"/>
    </source>
</evidence>
<accession>J3MHF0</accession>
<evidence type="ECO:0000256" key="9">
    <source>
        <dbReference type="ARBA" id="ARBA00023015"/>
    </source>
</evidence>
<reference evidence="20" key="1">
    <citation type="journal article" date="2013" name="Nat. Commun.">
        <title>Whole-genome sequencing of Oryza brachyantha reveals mechanisms underlying Oryza genome evolution.</title>
        <authorList>
            <person name="Chen J."/>
            <person name="Huang Q."/>
            <person name="Gao D."/>
            <person name="Wang J."/>
            <person name="Lang Y."/>
            <person name="Liu T."/>
            <person name="Li B."/>
            <person name="Bai Z."/>
            <person name="Luis Goicoechea J."/>
            <person name="Liang C."/>
            <person name="Chen C."/>
            <person name="Zhang W."/>
            <person name="Sun S."/>
            <person name="Liao Y."/>
            <person name="Zhang X."/>
            <person name="Yang L."/>
            <person name="Song C."/>
            <person name="Wang M."/>
            <person name="Shi J."/>
            <person name="Liu G."/>
            <person name="Liu J."/>
            <person name="Zhou H."/>
            <person name="Zhou W."/>
            <person name="Yu Q."/>
            <person name="An N."/>
            <person name="Chen Y."/>
            <person name="Cai Q."/>
            <person name="Wang B."/>
            <person name="Liu B."/>
            <person name="Min J."/>
            <person name="Huang Y."/>
            <person name="Wu H."/>
            <person name="Li Z."/>
            <person name="Zhang Y."/>
            <person name="Yin Y."/>
            <person name="Song W."/>
            <person name="Jiang J."/>
            <person name="Jackson S.A."/>
            <person name="Wing R.A."/>
            <person name="Wang J."/>
            <person name="Chen M."/>
        </authorList>
    </citation>
    <scope>NUCLEOTIDE SEQUENCE [LARGE SCALE GENOMIC DNA]</scope>
    <source>
        <strain evidence="20">cv. IRGC 101232</strain>
    </source>
</reference>
<dbReference type="SMART" id="SM00291">
    <property type="entry name" value="ZnF_ZZ"/>
    <property type="match status" value="2"/>
</dbReference>
<dbReference type="Gramene" id="OB06G34440.1">
    <property type="protein sequence ID" value="OB06G34440.1"/>
    <property type="gene ID" value="OB06G34440"/>
</dbReference>
<dbReference type="GO" id="GO:0005634">
    <property type="term" value="C:nucleus"/>
    <property type="evidence" value="ECO:0007669"/>
    <property type="project" value="UniProtKB-SubCell"/>
</dbReference>
<sequence length="2244" mass="251678">MKGRMKLRQGAQQLSGGRTIEQSTVETNTGGDNVQLQIASSLHPVDPEFDKMRKMMVHRLISELLSRDREERSNQVSGLAKRLETLIYRENRTKAAYSIILNGEIHSYLQHIIVTNIPQVQQYQQMKKQLTSSSSYGTAIPRPDVVQSTSGNARASYEMDKASGSMSNKYHDSSTNFPLHSTANGASLVMSAVNMQERHATHMIRTSGSSNQQSLAANCQYSSGAGYLNGELNVMVQMQQQQGPFASKNNCCLVQRDLEGYADSGVHSDILDISSSCGLSEAYMIGGMGLNRPNVQLINRTVVPEALINSSPYGSSPSKPFQWQVNRPTQSTSTPADLAVSTSFVGTGSSVLSTTGNRDMTDVNLLPESRMDCGLIASQTTVQPLQRHPYIKVEGLDLQEMLSLEQLQQQANQSRLSQPHSLIQQQNSQIHHVMSRGNFLMQRQLGSDHAEKQLDQRNQLHSELMSSQINEHVDLPNLQRHCTQTQYHDNYKKGQMSASSQNLGTPHDLLPPQQQCKDGSNRPSCFLTETYTKPLESHCRLKPTKEVHETSVLNGEIQDGFCQRKTVQDKGHHPVLSDWHNDGCDVTSVGSDQVKENEKYYQNQARLILFLVHAKSCPAPRGSCKSLYCDRGRKLVNHLMGCQTKECIFQHCRDSKKVSDHYKTCVNAHCPVCSKVKEMLRRSSEQAHKQSPAKPVLVTPHNMNQRITNRVHVDGINIDLVAVETFDDQPPAAKRSKLQTVSTNATENVPVRQENPGFMLQEVHPRQLYESKRMVPNQELDVGIDTRPPQVNLVSCYGSDEKIGGAQTMSSGVLNEICCHVQQETSVADKEKSVAVVDVERKTGSMDVMISKTGKPKVKGVSLMELFTPEQIHEHIKSLRQWVGQSKSKAEKNQVIGYSESANLCQLCKVEKLNFEPPPMYCSPCCARIKRNASYYTGSTAMGRLYFCISCYNASLGKTIEVELIKLSKADLEKRRNNVETEEGWVQCDKCECWQHQICALFNARRNDVGQAEYTCSKCYIEELKRGLRMPLPENAVCGAKDLPRTLLSDHIEERLLKRLREERQKRADKLKTSLGEIPGADGLVVRVVSSVDKKLEVKPRFFKLLQEDNYPAEFPYKSKAILLFQKIEGVEVCLFGMYVQEYGAECKFPNQRRVYISYLDSVKYLRPDIETVSGEALRTYVYHEILIGYLEFCKQRGFTSCYIWACPPTKGEDYIFYCHPEIQKTPKSDKLREWYLCMLQKAIKENIVVELTNLYDHFFVTTKECKTKVAAARLPYFDGDYWPGAAEEIINQLLLEDNGMLQKKGNARKIITKRALKAVGHTDLSGNASKEAILMQKLGETIYRIKDDLIMVHLQYPCSHCSILMVSGKRWVCNECKSFYICDRCYDAEQRLEEEKRHPINRRYSHTLHPVEIVGVPEDTKDRDAILENVFFDTRQAFLSFCQGKNYQYDTLRRAKHSTMMILYHLHDPSGPAFVATCNVCNHDIETGQGWHCEDCPDFDMCASCYQKHGGAKHHHKLTNNPSSSGSGVQNKGALKKRLQQTRAILELATHASSCHHPSCQYPNCRKFKELFYHGAQCKVRLSGGCKRCTKMWSIIRFHTQYCRQSDCPVPRCRDLKSHKRKMDQLSESRRRASVNEMEVPPRRVLLRREAHAGGRRGGSGAPPANAAADAKPRRKARSRRGRKGKKSSSPPSLSSEPGSTTAVLEEAEVKEKGEDAEEGKRKEKAAGLDLDEVMAVSPVGLGRRSRQIFDEVWRKFSRLGQMSSASSTALAEEEQSVLIRGGPMCEFTVPGAQDTTVLVVGATSRIGRIVVRKLMLRGYNVKALVRRNDPEVLDMLPRSVDVVVGDVGDPLTVKSAVSGCSKIIYCATARSTITGDLNRVDNQGVRHVSKAFQDYYNELAQLRAGKSSKSKLLIAKFKSPKSLNGWEIGQGSYFSSTFASRFDEGIDASFEFSEAGQAVFSGFVFTRGGYVEISKRLSLPLGSTLDRYDGLLFSVGGNGRSYVVILETGPLADTSQSKKYFARMTTKVGFCREIKGIDPLFWFLQVRVPFSAFRPVNPQDPPLDPFLVHTLTIRFEPKRQRPGDGSQGATDPRNFELIMEYIKALPTGQETDFILVSCSGSGIEPNRREQVLKAKKAGEDALRRSGLGYTIVRPGPLQEEPGGQRALIFDQGNRISQGISCADVADICVKALHDSTARNKSFDVCYEYVAEQGNELYELVAHLPDKANNYLTPALSVLEKNT</sequence>
<keyword evidence="7" id="KW-0862">Zinc</keyword>
<dbReference type="GO" id="GO:0000123">
    <property type="term" value="C:histone acetyltransferase complex"/>
    <property type="evidence" value="ECO:0007669"/>
    <property type="project" value="TreeGrafter"/>
</dbReference>
<dbReference type="InterPro" id="IPR011011">
    <property type="entry name" value="Znf_FYVE_PHD"/>
</dbReference>
<dbReference type="SUPFAM" id="SSF57850">
    <property type="entry name" value="RING/U-box"/>
    <property type="match status" value="2"/>
</dbReference>
<dbReference type="GO" id="GO:0008270">
    <property type="term" value="F:zinc ion binding"/>
    <property type="evidence" value="ECO:0007669"/>
    <property type="project" value="UniProtKB-KW"/>
</dbReference>
<evidence type="ECO:0000259" key="18">
    <source>
        <dbReference type="PROSITE" id="PS50135"/>
    </source>
</evidence>
<feature type="domain" description="TAZ-type" evidence="17">
    <location>
        <begin position="594"/>
        <end position="676"/>
    </location>
</feature>
<dbReference type="Pfam" id="PF08214">
    <property type="entry name" value="HAT_KAT11"/>
    <property type="match status" value="1"/>
</dbReference>
<dbReference type="Gene3D" id="3.40.50.720">
    <property type="entry name" value="NAD(P)-binding Rossmann-like Domain"/>
    <property type="match status" value="2"/>
</dbReference>
<dbReference type="PROSITE" id="PS50135">
    <property type="entry name" value="ZF_ZZ_2"/>
    <property type="match status" value="2"/>
</dbReference>
<evidence type="ECO:0000313" key="20">
    <source>
        <dbReference type="EnsemblPlants" id="OB06G34440.1"/>
    </source>
</evidence>
<keyword evidence="10" id="KW-0010">Activator</keyword>
<evidence type="ECO:0000313" key="21">
    <source>
        <dbReference type="Proteomes" id="UP000006038"/>
    </source>
</evidence>
<dbReference type="Pfam" id="PF00569">
    <property type="entry name" value="ZZ"/>
    <property type="match status" value="1"/>
</dbReference>
<dbReference type="SMART" id="SM01250">
    <property type="entry name" value="KAT11"/>
    <property type="match status" value="1"/>
</dbReference>
<name>J3MHF0_ORYBR</name>
<keyword evidence="5" id="KW-0479">Metal-binding</keyword>
<evidence type="ECO:0000256" key="15">
    <source>
        <dbReference type="PROSITE-ProRule" id="PRU00228"/>
    </source>
</evidence>
<evidence type="ECO:0000256" key="8">
    <source>
        <dbReference type="ARBA" id="ARBA00022853"/>
    </source>
</evidence>
<dbReference type="STRING" id="4533.J3MHF0"/>
<evidence type="ECO:0000256" key="12">
    <source>
        <dbReference type="ARBA" id="ARBA00023242"/>
    </source>
</evidence>
<keyword evidence="21" id="KW-1185">Reference proteome</keyword>
<feature type="domain" description="TAZ-type" evidence="17">
    <location>
        <begin position="1533"/>
        <end position="1617"/>
    </location>
</feature>
<organism evidence="20">
    <name type="scientific">Oryza brachyantha</name>
    <name type="common">malo sina</name>
    <dbReference type="NCBI Taxonomy" id="4533"/>
    <lineage>
        <taxon>Eukaryota</taxon>
        <taxon>Viridiplantae</taxon>
        <taxon>Streptophyta</taxon>
        <taxon>Embryophyta</taxon>
        <taxon>Tracheophyta</taxon>
        <taxon>Spermatophyta</taxon>
        <taxon>Magnoliopsida</taxon>
        <taxon>Liliopsida</taxon>
        <taxon>Poales</taxon>
        <taxon>Poaceae</taxon>
        <taxon>BOP clade</taxon>
        <taxon>Oryzoideae</taxon>
        <taxon>Oryzeae</taxon>
        <taxon>Oryzinae</taxon>
        <taxon>Oryza</taxon>
    </lineage>
</organism>
<dbReference type="Pfam" id="PF02135">
    <property type="entry name" value="zf-TAZ"/>
    <property type="match status" value="2"/>
</dbReference>
<evidence type="ECO:0000259" key="19">
    <source>
        <dbReference type="PROSITE" id="PS51727"/>
    </source>
</evidence>
<dbReference type="InterPro" id="IPR016040">
    <property type="entry name" value="NAD(P)-bd_dom"/>
</dbReference>